<dbReference type="Pfam" id="PF00126">
    <property type="entry name" value="HTH_1"/>
    <property type="match status" value="1"/>
</dbReference>
<keyword evidence="4" id="KW-0804">Transcription</keyword>
<dbReference type="RefSeq" id="WP_015659165.1">
    <property type="nucleotide sequence ID" value="NC_020504.1"/>
</dbReference>
<dbReference type="PRINTS" id="PR00039">
    <property type="entry name" value="HTHLYSR"/>
</dbReference>
<dbReference type="STRING" id="1214101.BN159_4438"/>
<dbReference type="FunFam" id="1.10.10.10:FF:000001">
    <property type="entry name" value="LysR family transcriptional regulator"/>
    <property type="match status" value="1"/>
</dbReference>
<name>K4R6V5_STRDJ</name>
<dbReference type="PANTHER" id="PTHR30126">
    <property type="entry name" value="HTH-TYPE TRANSCRIPTIONAL REGULATOR"/>
    <property type="match status" value="1"/>
</dbReference>
<gene>
    <name evidence="7" type="ORF">BN159_4438</name>
</gene>
<dbReference type="PANTHER" id="PTHR30126:SF40">
    <property type="entry name" value="HTH-TYPE TRANSCRIPTIONAL REGULATOR GLTR"/>
    <property type="match status" value="1"/>
</dbReference>
<sequence length="116" mass="12736">MQIQQLRAFREVAAESSVTRAARNLNYAQSTVTAQIQNLEESVGAVLFDRSHRRLTLTEAGLRLLPYAEIIIEAAEAGRRAVAAEPVPVCAVGHRRPRTRRPGVREPVRSGARHGG</sequence>
<dbReference type="InterPro" id="IPR036388">
    <property type="entry name" value="WH-like_DNA-bd_sf"/>
</dbReference>
<evidence type="ECO:0000256" key="1">
    <source>
        <dbReference type="ARBA" id="ARBA00009437"/>
    </source>
</evidence>
<evidence type="ECO:0000256" key="2">
    <source>
        <dbReference type="ARBA" id="ARBA00023015"/>
    </source>
</evidence>
<evidence type="ECO:0000256" key="5">
    <source>
        <dbReference type="SAM" id="MobiDB-lite"/>
    </source>
</evidence>
<feature type="domain" description="HTH lysR-type" evidence="6">
    <location>
        <begin position="1"/>
        <end position="58"/>
    </location>
</feature>
<evidence type="ECO:0000313" key="8">
    <source>
        <dbReference type="Proteomes" id="UP000008043"/>
    </source>
</evidence>
<dbReference type="PATRIC" id="fig|1214101.3.peg.4491"/>
<dbReference type="SUPFAM" id="SSF46785">
    <property type="entry name" value="Winged helix' DNA-binding domain"/>
    <property type="match status" value="1"/>
</dbReference>
<dbReference type="InterPro" id="IPR000847">
    <property type="entry name" value="LysR_HTH_N"/>
</dbReference>
<dbReference type="KEGG" id="sdv:BN159_4438"/>
<feature type="compositionally biased region" description="Basic residues" evidence="5">
    <location>
        <begin position="93"/>
        <end position="102"/>
    </location>
</feature>
<dbReference type="GO" id="GO:0000976">
    <property type="term" value="F:transcription cis-regulatory region binding"/>
    <property type="evidence" value="ECO:0007669"/>
    <property type="project" value="TreeGrafter"/>
</dbReference>
<dbReference type="AlphaFoldDB" id="K4R6V5"/>
<keyword evidence="8" id="KW-1185">Reference proteome</keyword>
<evidence type="ECO:0000256" key="3">
    <source>
        <dbReference type="ARBA" id="ARBA00023125"/>
    </source>
</evidence>
<dbReference type="InterPro" id="IPR036390">
    <property type="entry name" value="WH_DNA-bd_sf"/>
</dbReference>
<dbReference type="EMBL" id="HE971709">
    <property type="protein sequence ID" value="CCK28817.1"/>
    <property type="molecule type" value="Genomic_DNA"/>
</dbReference>
<dbReference type="HOGENOM" id="CLU_2095418_0_0_11"/>
<dbReference type="eggNOG" id="COG0583">
    <property type="taxonomic scope" value="Bacteria"/>
</dbReference>
<dbReference type="GO" id="GO:0003700">
    <property type="term" value="F:DNA-binding transcription factor activity"/>
    <property type="evidence" value="ECO:0007669"/>
    <property type="project" value="InterPro"/>
</dbReference>
<evidence type="ECO:0000256" key="4">
    <source>
        <dbReference type="ARBA" id="ARBA00023163"/>
    </source>
</evidence>
<dbReference type="OrthoDB" id="3828349at2"/>
<accession>K4R6V5</accession>
<dbReference type="PROSITE" id="PS50931">
    <property type="entry name" value="HTH_LYSR"/>
    <property type="match status" value="1"/>
</dbReference>
<evidence type="ECO:0000313" key="7">
    <source>
        <dbReference type="EMBL" id="CCK28817.1"/>
    </source>
</evidence>
<evidence type="ECO:0000259" key="6">
    <source>
        <dbReference type="PROSITE" id="PS50931"/>
    </source>
</evidence>
<dbReference type="Gene3D" id="1.10.10.10">
    <property type="entry name" value="Winged helix-like DNA-binding domain superfamily/Winged helix DNA-binding domain"/>
    <property type="match status" value="1"/>
</dbReference>
<comment type="similarity">
    <text evidence="1">Belongs to the LysR transcriptional regulatory family.</text>
</comment>
<keyword evidence="2" id="KW-0805">Transcription regulation</keyword>
<proteinExistence type="inferred from homology"/>
<feature type="region of interest" description="Disordered" evidence="5">
    <location>
        <begin position="93"/>
        <end position="116"/>
    </location>
</feature>
<keyword evidence="3" id="KW-0238">DNA-binding</keyword>
<dbReference type="Proteomes" id="UP000008043">
    <property type="component" value="Chromosome"/>
</dbReference>
<protein>
    <recommendedName>
        <fullName evidence="6">HTH lysR-type domain-containing protein</fullName>
    </recommendedName>
</protein>
<organism evidence="7 8">
    <name type="scientific">Streptomyces davaonensis (strain DSM 101723 / JCM 4913 / KCC S-0913 / 768)</name>
    <dbReference type="NCBI Taxonomy" id="1214101"/>
    <lineage>
        <taxon>Bacteria</taxon>
        <taxon>Bacillati</taxon>
        <taxon>Actinomycetota</taxon>
        <taxon>Actinomycetes</taxon>
        <taxon>Kitasatosporales</taxon>
        <taxon>Streptomycetaceae</taxon>
        <taxon>Streptomyces</taxon>
    </lineage>
</organism>
<reference evidence="7 8" key="1">
    <citation type="journal article" date="2012" name="J. Bacteriol.">
        <title>Genome sequence of the bacterium Streptomyces davawensis JCM 4913 and heterologous production of the unique antibiotic roseoflavin.</title>
        <authorList>
            <person name="Jankowitsch F."/>
            <person name="Schwarz J."/>
            <person name="Ruckert C."/>
            <person name="Gust B."/>
            <person name="Szczepanowski R."/>
            <person name="Blom J."/>
            <person name="Pelzer S."/>
            <person name="Kalinowski J."/>
            <person name="Mack M."/>
        </authorList>
    </citation>
    <scope>NUCLEOTIDE SEQUENCE [LARGE SCALE GENOMIC DNA]</scope>
    <source>
        <strain evidence="8">DSM 101723 / JCM 4913 / KCC S-0913 / 768</strain>
    </source>
</reference>